<dbReference type="GO" id="GO:0047355">
    <property type="term" value="F:CDP-glycerol glycerophosphotransferase activity"/>
    <property type="evidence" value="ECO:0007669"/>
    <property type="project" value="InterPro"/>
</dbReference>
<reference evidence="2" key="1">
    <citation type="submission" date="2016-10" db="EMBL/GenBank/DDBJ databases">
        <authorList>
            <person name="Varghese N."/>
            <person name="Submissions S."/>
        </authorList>
    </citation>
    <scope>NUCLEOTIDE SEQUENCE [LARGE SCALE GENOMIC DNA]</scope>
    <source>
        <strain evidence="2">CGMCC 4.6856</strain>
    </source>
</reference>
<dbReference type="OrthoDB" id="8549922at2"/>
<organism evidence="1 2">
    <name type="scientific">Microlunatus flavus</name>
    <dbReference type="NCBI Taxonomy" id="1036181"/>
    <lineage>
        <taxon>Bacteria</taxon>
        <taxon>Bacillati</taxon>
        <taxon>Actinomycetota</taxon>
        <taxon>Actinomycetes</taxon>
        <taxon>Propionibacteriales</taxon>
        <taxon>Propionibacteriaceae</taxon>
        <taxon>Microlunatus</taxon>
    </lineage>
</organism>
<keyword evidence="2" id="KW-1185">Reference proteome</keyword>
<dbReference type="GO" id="GO:0016020">
    <property type="term" value="C:membrane"/>
    <property type="evidence" value="ECO:0007669"/>
    <property type="project" value="InterPro"/>
</dbReference>
<evidence type="ECO:0000313" key="2">
    <source>
        <dbReference type="Proteomes" id="UP000198504"/>
    </source>
</evidence>
<accession>A0A1H9NV02</accession>
<gene>
    <name evidence="1" type="ORF">SAMN05421756_1217</name>
</gene>
<keyword evidence="1" id="KW-0808">Transferase</keyword>
<dbReference type="AlphaFoldDB" id="A0A1H9NV02"/>
<evidence type="ECO:0000313" key="1">
    <source>
        <dbReference type="EMBL" id="SER39173.1"/>
    </source>
</evidence>
<dbReference type="Pfam" id="PF04464">
    <property type="entry name" value="Glyphos_transf"/>
    <property type="match status" value="1"/>
</dbReference>
<protein>
    <submittedName>
        <fullName evidence="1">CDP-Glycerol:Poly(Glycerophosphate) glycerophosphotransferase</fullName>
    </submittedName>
</protein>
<dbReference type="InterPro" id="IPR007554">
    <property type="entry name" value="Glycerophosphate_synth"/>
</dbReference>
<proteinExistence type="predicted"/>
<feature type="non-terminal residue" evidence="1">
    <location>
        <position position="1"/>
    </location>
</feature>
<sequence>TAVRELAQAPERYADLYDAWVERFNHLDDGRSAERVVRRLLAIRK</sequence>
<dbReference type="Proteomes" id="UP000198504">
    <property type="component" value="Unassembled WGS sequence"/>
</dbReference>
<dbReference type="EMBL" id="FOFA01000021">
    <property type="protein sequence ID" value="SER39173.1"/>
    <property type="molecule type" value="Genomic_DNA"/>
</dbReference>
<name>A0A1H9NV02_9ACTN</name>